<organism evidence="1 2">
    <name type="scientific">Gallaecimonas pentaromativorans</name>
    <dbReference type="NCBI Taxonomy" id="584787"/>
    <lineage>
        <taxon>Bacteria</taxon>
        <taxon>Pseudomonadati</taxon>
        <taxon>Pseudomonadota</taxon>
        <taxon>Gammaproteobacteria</taxon>
        <taxon>Enterobacterales</taxon>
        <taxon>Gallaecimonadaceae</taxon>
        <taxon>Gallaecimonas</taxon>
    </lineage>
</organism>
<dbReference type="STRING" id="584787.GCA_001247655_00826"/>
<proteinExistence type="predicted"/>
<gene>
    <name evidence="1" type="ORF">EDC28_107287</name>
</gene>
<name>A0A3N1NX45_9GAMM</name>
<protein>
    <submittedName>
        <fullName evidence="1">Uncharacterized protein</fullName>
    </submittedName>
</protein>
<dbReference type="Proteomes" id="UP000268033">
    <property type="component" value="Unassembled WGS sequence"/>
</dbReference>
<sequence>MRAVVVMLALLLGACTLTREVHDLNQLRSGEPVLVSLADGRQLEGRFERIDDEKLYTSVGAVPLSEVAQVESRKGPDAEQTQGWGELFQKGVLVAIGVIGLALLL</sequence>
<reference evidence="1 2" key="1">
    <citation type="submission" date="2018-11" db="EMBL/GenBank/DDBJ databases">
        <title>Genomic Encyclopedia of Type Strains, Phase IV (KMG-IV): sequencing the most valuable type-strain genomes for metagenomic binning, comparative biology and taxonomic classification.</title>
        <authorList>
            <person name="Goeker M."/>
        </authorList>
    </citation>
    <scope>NUCLEOTIDE SEQUENCE [LARGE SCALE GENOMIC DNA]</scope>
    <source>
        <strain evidence="1 2">DSM 21945</strain>
    </source>
</reference>
<keyword evidence="2" id="KW-1185">Reference proteome</keyword>
<evidence type="ECO:0000313" key="2">
    <source>
        <dbReference type="Proteomes" id="UP000268033"/>
    </source>
</evidence>
<accession>A0A3N1NX45</accession>
<comment type="caution">
    <text evidence="1">The sequence shown here is derived from an EMBL/GenBank/DDBJ whole genome shotgun (WGS) entry which is preliminary data.</text>
</comment>
<dbReference type="AlphaFoldDB" id="A0A3N1NX45"/>
<evidence type="ECO:0000313" key="1">
    <source>
        <dbReference type="EMBL" id="ROQ24404.1"/>
    </source>
</evidence>
<dbReference type="EMBL" id="RJUL01000007">
    <property type="protein sequence ID" value="ROQ24404.1"/>
    <property type="molecule type" value="Genomic_DNA"/>
</dbReference>
<dbReference type="RefSeq" id="WP_123422081.1">
    <property type="nucleotide sequence ID" value="NZ_RJUL01000007.1"/>
</dbReference>
<dbReference type="PROSITE" id="PS51257">
    <property type="entry name" value="PROKAR_LIPOPROTEIN"/>
    <property type="match status" value="1"/>
</dbReference>